<comment type="caution">
    <text evidence="1">The sequence shown here is derived from an EMBL/GenBank/DDBJ whole genome shotgun (WGS) entry which is preliminary data.</text>
</comment>
<sequence length="331" mass="37828">MPGNPDFVWEKLRLKHDWAYYESRWNFEKSQIFEPGRVAVCKASVVRVFLSCVSRLGIPLKGREIPPQELDLPLRYCIVNKHIEGNTYEVFVLTTFGGARTWNDLSPLARSFGVPLGKTKWYNRTPGIATIPPILGLEKSSFIFALPTVKKVELSNLLISTRVPQGELDRLRRLVRNNLEALPQIQWEIRKSLPSMHLYKNETSSTDFDDFKPLPMQKRNITSFDDEEMVEFIAKASSKLSYKSRPIKVPDYHNISWPLRYLMNDLDSSNSGAEQSKLSQSAKSLAVTNTSDVLKPAVGRRRATPTQLSLPKPYYAPCLRLGVKAFQRIIR</sequence>
<dbReference type="Proteomes" id="UP000521872">
    <property type="component" value="Unassembled WGS sequence"/>
</dbReference>
<evidence type="ECO:0000313" key="1">
    <source>
        <dbReference type="EMBL" id="KAF4615211.1"/>
    </source>
</evidence>
<gene>
    <name evidence="1" type="ORF">D9613_003190</name>
</gene>
<proteinExistence type="predicted"/>
<name>A0A8H4QQB7_9AGAR</name>
<reference evidence="1 2" key="1">
    <citation type="submission" date="2019-12" db="EMBL/GenBank/DDBJ databases">
        <authorList>
            <person name="Floudas D."/>
            <person name="Bentzer J."/>
            <person name="Ahren D."/>
            <person name="Johansson T."/>
            <person name="Persson P."/>
            <person name="Tunlid A."/>
        </authorList>
    </citation>
    <scope>NUCLEOTIDE SEQUENCE [LARGE SCALE GENOMIC DNA]</scope>
    <source>
        <strain evidence="1 2">CBS 102.39</strain>
    </source>
</reference>
<organism evidence="1 2">
    <name type="scientific">Agrocybe pediades</name>
    <dbReference type="NCBI Taxonomy" id="84607"/>
    <lineage>
        <taxon>Eukaryota</taxon>
        <taxon>Fungi</taxon>
        <taxon>Dikarya</taxon>
        <taxon>Basidiomycota</taxon>
        <taxon>Agaricomycotina</taxon>
        <taxon>Agaricomycetes</taxon>
        <taxon>Agaricomycetidae</taxon>
        <taxon>Agaricales</taxon>
        <taxon>Agaricineae</taxon>
        <taxon>Strophariaceae</taxon>
        <taxon>Agrocybe</taxon>
    </lineage>
</organism>
<evidence type="ECO:0000313" key="2">
    <source>
        <dbReference type="Proteomes" id="UP000521872"/>
    </source>
</evidence>
<protein>
    <submittedName>
        <fullName evidence="1">Uncharacterized protein</fullName>
    </submittedName>
</protein>
<accession>A0A8H4QQB7</accession>
<dbReference type="AlphaFoldDB" id="A0A8H4QQB7"/>
<keyword evidence="2" id="KW-1185">Reference proteome</keyword>
<dbReference type="EMBL" id="JAACJL010000044">
    <property type="protein sequence ID" value="KAF4615211.1"/>
    <property type="molecule type" value="Genomic_DNA"/>
</dbReference>